<evidence type="ECO:0000313" key="1">
    <source>
        <dbReference type="EMBL" id="CAL5987435.1"/>
    </source>
</evidence>
<name>A0ABP1H6M3_9EUKA</name>
<comment type="caution">
    <text evidence="1">The sequence shown here is derived from an EMBL/GenBank/DDBJ whole genome shotgun (WGS) entry which is preliminary data.</text>
</comment>
<organism evidence="1 2">
    <name type="scientific">Hexamita inflata</name>
    <dbReference type="NCBI Taxonomy" id="28002"/>
    <lineage>
        <taxon>Eukaryota</taxon>
        <taxon>Metamonada</taxon>
        <taxon>Diplomonadida</taxon>
        <taxon>Hexamitidae</taxon>
        <taxon>Hexamitinae</taxon>
        <taxon>Hexamita</taxon>
    </lineage>
</organism>
<evidence type="ECO:0000313" key="2">
    <source>
        <dbReference type="Proteomes" id="UP001642409"/>
    </source>
</evidence>
<dbReference type="Proteomes" id="UP001642409">
    <property type="component" value="Unassembled WGS sequence"/>
</dbReference>
<gene>
    <name evidence="1" type="ORF">HINF_LOCUS9891</name>
</gene>
<protein>
    <submittedName>
        <fullName evidence="1">Hypothetical_protein</fullName>
    </submittedName>
</protein>
<dbReference type="EMBL" id="CAXDID020000021">
    <property type="protein sequence ID" value="CAL5987435.1"/>
    <property type="molecule type" value="Genomic_DNA"/>
</dbReference>
<proteinExistence type="predicted"/>
<keyword evidence="2" id="KW-1185">Reference proteome</keyword>
<reference evidence="1 2" key="1">
    <citation type="submission" date="2024-07" db="EMBL/GenBank/DDBJ databases">
        <authorList>
            <person name="Akdeniz Z."/>
        </authorList>
    </citation>
    <scope>NUCLEOTIDE SEQUENCE [LARGE SCALE GENOMIC DNA]</scope>
</reference>
<accession>A0ABP1H6M3</accession>
<sequence>MEEQRQPRKVYSESENDEFVKAVTDRFFEANPHISRNSLTKDGELDKYKFFGMYVKMYGWRINIFDSKKDVKRFRDIITRFYRSHLMFYTVEQAVRGLDLNIILKKVWSESQDIMDSRDQAILMQICKQYGQEVAAQLVQKQDPNMVLLLMYHKIRLQRHFIPASGEGCIMLQHVRQNYKYYQQPDGQSPLLKKDAFSQTVPKQKLKIETPMRNEGESVYNEASENLNTKMMLEFQKIFSDENDKDDDIIMKLAEMKLKIEIKNEQQWQSE</sequence>